<evidence type="ECO:0000313" key="2">
    <source>
        <dbReference type="Proteomes" id="UP000789366"/>
    </source>
</evidence>
<feature type="non-terminal residue" evidence="1">
    <location>
        <position position="1"/>
    </location>
</feature>
<keyword evidence="2" id="KW-1185">Reference proteome</keyword>
<dbReference type="Proteomes" id="UP000789366">
    <property type="component" value="Unassembled WGS sequence"/>
</dbReference>
<organism evidence="1 2">
    <name type="scientific">Cetraspora pellucida</name>
    <dbReference type="NCBI Taxonomy" id="1433469"/>
    <lineage>
        <taxon>Eukaryota</taxon>
        <taxon>Fungi</taxon>
        <taxon>Fungi incertae sedis</taxon>
        <taxon>Mucoromycota</taxon>
        <taxon>Glomeromycotina</taxon>
        <taxon>Glomeromycetes</taxon>
        <taxon>Diversisporales</taxon>
        <taxon>Gigasporaceae</taxon>
        <taxon>Cetraspora</taxon>
    </lineage>
</organism>
<protein>
    <submittedName>
        <fullName evidence="1">7753_t:CDS:1</fullName>
    </submittedName>
</protein>
<reference evidence="1" key="1">
    <citation type="submission" date="2021-06" db="EMBL/GenBank/DDBJ databases">
        <authorList>
            <person name="Kallberg Y."/>
            <person name="Tangrot J."/>
            <person name="Rosling A."/>
        </authorList>
    </citation>
    <scope>NUCLEOTIDE SEQUENCE</scope>
    <source>
        <strain evidence="1">28 12/20/2015</strain>
    </source>
</reference>
<evidence type="ECO:0000313" key="1">
    <source>
        <dbReference type="EMBL" id="CAG8672724.1"/>
    </source>
</evidence>
<gene>
    <name evidence="1" type="ORF">SPELUC_LOCUS9746</name>
</gene>
<name>A0ACA9NSB0_9GLOM</name>
<dbReference type="EMBL" id="CAJVPW010016808">
    <property type="protein sequence ID" value="CAG8672724.1"/>
    <property type="molecule type" value="Genomic_DNA"/>
</dbReference>
<sequence>VSDSNDTEIVEIINHYSALNQPETYHHLQRTGLSDLVKIISFNEFSILSSARENEEYEGYYRFNNSSVRENDEYEEVYEFNNGGIRENDYGFTNSSNKENEEYENNESSSENNENQELKDPEPLYPIAENMVFARWKELDE</sequence>
<proteinExistence type="predicted"/>
<accession>A0ACA9NSB0</accession>
<comment type="caution">
    <text evidence="1">The sequence shown here is derived from an EMBL/GenBank/DDBJ whole genome shotgun (WGS) entry which is preliminary data.</text>
</comment>